<evidence type="ECO:0000313" key="2">
    <source>
        <dbReference type="EMBL" id="GBM68579.1"/>
    </source>
</evidence>
<name>A0A4Y2HU91_ARAVE</name>
<keyword evidence="3" id="KW-1185">Reference proteome</keyword>
<comment type="caution">
    <text evidence="2">The sequence shown here is derived from an EMBL/GenBank/DDBJ whole genome shotgun (WGS) entry which is preliminary data.</text>
</comment>
<accession>A0A4Y2HU91</accession>
<dbReference type="EMBL" id="BGPR01104116">
    <property type="protein sequence ID" value="GBM68579.1"/>
    <property type="molecule type" value="Genomic_DNA"/>
</dbReference>
<feature type="non-terminal residue" evidence="2">
    <location>
        <position position="138"/>
    </location>
</feature>
<organism evidence="2 3">
    <name type="scientific">Araneus ventricosus</name>
    <name type="common">Orbweaver spider</name>
    <name type="synonym">Epeira ventricosa</name>
    <dbReference type="NCBI Taxonomy" id="182803"/>
    <lineage>
        <taxon>Eukaryota</taxon>
        <taxon>Metazoa</taxon>
        <taxon>Ecdysozoa</taxon>
        <taxon>Arthropoda</taxon>
        <taxon>Chelicerata</taxon>
        <taxon>Arachnida</taxon>
        <taxon>Araneae</taxon>
        <taxon>Araneomorphae</taxon>
        <taxon>Entelegynae</taxon>
        <taxon>Araneoidea</taxon>
        <taxon>Araneidae</taxon>
        <taxon>Araneus</taxon>
    </lineage>
</organism>
<feature type="compositionally biased region" description="Acidic residues" evidence="1">
    <location>
        <begin position="76"/>
        <end position="85"/>
    </location>
</feature>
<dbReference type="Proteomes" id="UP000499080">
    <property type="component" value="Unassembled WGS sequence"/>
</dbReference>
<evidence type="ECO:0000256" key="1">
    <source>
        <dbReference type="SAM" id="MobiDB-lite"/>
    </source>
</evidence>
<sequence>MLRILDRGGLVVRSRLRGWTVPGSKPDSTEDPPSKWLEKHRVNTFSQSEIVITSDEPSDEDIVFLIKEKNGLIDDSSSDMEEEGDGSSGPSIPDTKAAVNILQDFFATETVDKNAMYSLLNNSFQKNHGEFSYFIEIN</sequence>
<gene>
    <name evidence="2" type="ORF">AVEN_234028_1</name>
</gene>
<evidence type="ECO:0000313" key="3">
    <source>
        <dbReference type="Proteomes" id="UP000499080"/>
    </source>
</evidence>
<proteinExistence type="predicted"/>
<reference evidence="2 3" key="1">
    <citation type="journal article" date="2019" name="Sci. Rep.">
        <title>Orb-weaving spider Araneus ventricosus genome elucidates the spidroin gene catalogue.</title>
        <authorList>
            <person name="Kono N."/>
            <person name="Nakamura H."/>
            <person name="Ohtoshi R."/>
            <person name="Moran D.A.P."/>
            <person name="Shinohara A."/>
            <person name="Yoshida Y."/>
            <person name="Fujiwara M."/>
            <person name="Mori M."/>
            <person name="Tomita M."/>
            <person name="Arakawa K."/>
        </authorList>
    </citation>
    <scope>NUCLEOTIDE SEQUENCE [LARGE SCALE GENOMIC DNA]</scope>
</reference>
<protein>
    <submittedName>
        <fullName evidence="2">Uncharacterized protein</fullName>
    </submittedName>
</protein>
<feature type="region of interest" description="Disordered" evidence="1">
    <location>
        <begin position="73"/>
        <end position="94"/>
    </location>
</feature>
<dbReference type="AlphaFoldDB" id="A0A4Y2HU91"/>